<dbReference type="GO" id="GO:0006351">
    <property type="term" value="P:DNA-templated transcription"/>
    <property type="evidence" value="ECO:0007669"/>
    <property type="project" value="TreeGrafter"/>
</dbReference>
<sequence length="309" mass="33764">MMKLEGIATFVSVAECGSLTEAARRMRVSRSVVSDRLVELERSLGTRLLQRSTRKVSVTEDGAAFLERAVRIVREVQDAAAELTERRGSLSGPLRISAPVTFGRMHLGPALYAFLALHPDIRLTLDLNDRRVDPTSDGFDAIVRHGPMSDSYLVAWPLATSRRVMVAAPDYLARHGTPASPTELEGHRGIFYSNRGSDDWRFLHQGQTLVVQGRQGVVLNNGDMMRDAAVAGLGIALLPSFIVSEALQAGTLRIVDIGIEADQEHIYIAHPDGRNPSAKLRELAAWLKESFGSPPYWDKAAAAGNGDRT</sequence>
<dbReference type="PANTHER" id="PTHR30537:SF5">
    <property type="entry name" value="HTH-TYPE TRANSCRIPTIONAL ACTIVATOR TTDR-RELATED"/>
    <property type="match status" value="1"/>
</dbReference>
<accession>A0A7Y2JXR0</accession>
<keyword evidence="2" id="KW-0805">Transcription regulation</keyword>
<dbReference type="CDD" id="cd08422">
    <property type="entry name" value="PBP2_CrgA_like"/>
    <property type="match status" value="1"/>
</dbReference>
<dbReference type="GO" id="GO:0003700">
    <property type="term" value="F:DNA-binding transcription factor activity"/>
    <property type="evidence" value="ECO:0007669"/>
    <property type="project" value="InterPro"/>
</dbReference>
<dbReference type="AlphaFoldDB" id="A0A7Y2JXR0"/>
<feature type="domain" description="HTH lysR-type" evidence="5">
    <location>
        <begin position="2"/>
        <end position="59"/>
    </location>
</feature>
<dbReference type="Gene3D" id="3.40.190.290">
    <property type="match status" value="1"/>
</dbReference>
<proteinExistence type="inferred from homology"/>
<dbReference type="PANTHER" id="PTHR30537">
    <property type="entry name" value="HTH-TYPE TRANSCRIPTIONAL REGULATOR"/>
    <property type="match status" value="1"/>
</dbReference>
<dbReference type="EMBL" id="JABAIV010000002">
    <property type="protein sequence ID" value="NNG22495.1"/>
    <property type="molecule type" value="Genomic_DNA"/>
</dbReference>
<evidence type="ECO:0000256" key="4">
    <source>
        <dbReference type="ARBA" id="ARBA00023163"/>
    </source>
</evidence>
<dbReference type="FunFam" id="1.10.10.10:FF:000001">
    <property type="entry name" value="LysR family transcriptional regulator"/>
    <property type="match status" value="1"/>
</dbReference>
<dbReference type="InterPro" id="IPR036388">
    <property type="entry name" value="WH-like_DNA-bd_sf"/>
</dbReference>
<comment type="similarity">
    <text evidence="1">Belongs to the LysR transcriptional regulatory family.</text>
</comment>
<dbReference type="InterPro" id="IPR000847">
    <property type="entry name" value="LysR_HTH_N"/>
</dbReference>
<gene>
    <name evidence="6" type="ORF">HGB41_05700</name>
</gene>
<dbReference type="SUPFAM" id="SSF46785">
    <property type="entry name" value="Winged helix' DNA-binding domain"/>
    <property type="match status" value="1"/>
</dbReference>
<evidence type="ECO:0000259" key="5">
    <source>
        <dbReference type="PROSITE" id="PS50931"/>
    </source>
</evidence>
<dbReference type="GO" id="GO:0043565">
    <property type="term" value="F:sequence-specific DNA binding"/>
    <property type="evidence" value="ECO:0007669"/>
    <property type="project" value="TreeGrafter"/>
</dbReference>
<keyword evidence="3" id="KW-0238">DNA-binding</keyword>
<reference evidence="6 7" key="1">
    <citation type="submission" date="2020-04" db="EMBL/GenBank/DDBJ databases">
        <title>Massilia sp. nov., a cold adapted bacteria isolated from Arctic soil.</title>
        <authorList>
            <person name="Son J."/>
            <person name="Ka J.-O."/>
        </authorList>
    </citation>
    <scope>NUCLEOTIDE SEQUENCE [LARGE SCALE GENOMIC DNA]</scope>
    <source>
        <strain evidence="6 7">ML15P13</strain>
    </source>
</reference>
<organism evidence="6 7">
    <name type="scientific">Telluria aromaticivorans</name>
    <dbReference type="NCBI Taxonomy" id="2725995"/>
    <lineage>
        <taxon>Bacteria</taxon>
        <taxon>Pseudomonadati</taxon>
        <taxon>Pseudomonadota</taxon>
        <taxon>Betaproteobacteria</taxon>
        <taxon>Burkholderiales</taxon>
        <taxon>Oxalobacteraceae</taxon>
        <taxon>Telluria group</taxon>
        <taxon>Telluria</taxon>
    </lineage>
</organism>
<dbReference type="Proteomes" id="UP000533905">
    <property type="component" value="Unassembled WGS sequence"/>
</dbReference>
<dbReference type="Pfam" id="PF00126">
    <property type="entry name" value="HTH_1"/>
    <property type="match status" value="1"/>
</dbReference>
<keyword evidence="4" id="KW-0804">Transcription</keyword>
<dbReference type="SUPFAM" id="SSF53850">
    <property type="entry name" value="Periplasmic binding protein-like II"/>
    <property type="match status" value="1"/>
</dbReference>
<evidence type="ECO:0000256" key="1">
    <source>
        <dbReference type="ARBA" id="ARBA00009437"/>
    </source>
</evidence>
<dbReference type="PROSITE" id="PS50931">
    <property type="entry name" value="HTH_LYSR"/>
    <property type="match status" value="1"/>
</dbReference>
<dbReference type="InterPro" id="IPR036390">
    <property type="entry name" value="WH_DNA-bd_sf"/>
</dbReference>
<comment type="caution">
    <text evidence="6">The sequence shown here is derived from an EMBL/GenBank/DDBJ whole genome shotgun (WGS) entry which is preliminary data.</text>
</comment>
<keyword evidence="7" id="KW-1185">Reference proteome</keyword>
<dbReference type="Gene3D" id="1.10.10.10">
    <property type="entry name" value="Winged helix-like DNA-binding domain superfamily/Winged helix DNA-binding domain"/>
    <property type="match status" value="1"/>
</dbReference>
<dbReference type="Pfam" id="PF03466">
    <property type="entry name" value="LysR_substrate"/>
    <property type="match status" value="1"/>
</dbReference>
<evidence type="ECO:0000256" key="2">
    <source>
        <dbReference type="ARBA" id="ARBA00023015"/>
    </source>
</evidence>
<dbReference type="InterPro" id="IPR005119">
    <property type="entry name" value="LysR_subst-bd"/>
</dbReference>
<dbReference type="InterPro" id="IPR058163">
    <property type="entry name" value="LysR-type_TF_proteobact-type"/>
</dbReference>
<evidence type="ECO:0000256" key="3">
    <source>
        <dbReference type="ARBA" id="ARBA00023125"/>
    </source>
</evidence>
<protein>
    <submittedName>
        <fullName evidence="6">LysR family transcriptional regulator</fullName>
    </submittedName>
</protein>
<evidence type="ECO:0000313" key="7">
    <source>
        <dbReference type="Proteomes" id="UP000533905"/>
    </source>
</evidence>
<name>A0A7Y2JXR0_9BURK</name>
<evidence type="ECO:0000313" key="6">
    <source>
        <dbReference type="EMBL" id="NNG22495.1"/>
    </source>
</evidence>